<feature type="compositionally biased region" description="Low complexity" evidence="1">
    <location>
        <begin position="32"/>
        <end position="44"/>
    </location>
</feature>
<accession>A0A0D8Y3L7</accession>
<sequence length="207" mass="23299">MPSTIMLHNISIRKLRKEKKSDKLTNSAGPQINNPNPYNIPSPYGTAHISHIPVAADDPIREQPYSNNPQNRGAVIQSSDIPDVLLSSISAPSLNWSTVAEAEEMKRLMKRHNGKSNHSTRSTSYSSRVPQYYKQLRAINSLTTNLFNGARDPVSVLNDNLYQNEGTSSDDRNPRYASSSNLWIEQKSCFQIISSQYLPCYSIQCWL</sequence>
<organism evidence="2 3">
    <name type="scientific">Dictyocaulus viviparus</name>
    <name type="common">Bovine lungworm</name>
    <dbReference type="NCBI Taxonomy" id="29172"/>
    <lineage>
        <taxon>Eukaryota</taxon>
        <taxon>Metazoa</taxon>
        <taxon>Ecdysozoa</taxon>
        <taxon>Nematoda</taxon>
        <taxon>Chromadorea</taxon>
        <taxon>Rhabditida</taxon>
        <taxon>Rhabditina</taxon>
        <taxon>Rhabditomorpha</taxon>
        <taxon>Strongyloidea</taxon>
        <taxon>Metastrongylidae</taxon>
        <taxon>Dictyocaulus</taxon>
    </lineage>
</organism>
<dbReference type="AlphaFoldDB" id="A0A0D8Y3L7"/>
<keyword evidence="3" id="KW-1185">Reference proteome</keyword>
<gene>
    <name evidence="2" type="ORF">DICVIV_03104</name>
</gene>
<proteinExistence type="predicted"/>
<dbReference type="Proteomes" id="UP000053766">
    <property type="component" value="Unassembled WGS sequence"/>
</dbReference>
<dbReference type="EMBL" id="KN716198">
    <property type="protein sequence ID" value="KJH50757.1"/>
    <property type="molecule type" value="Genomic_DNA"/>
</dbReference>
<reference evidence="2 3" key="1">
    <citation type="submission" date="2013-11" db="EMBL/GenBank/DDBJ databases">
        <title>Draft genome of the bovine lungworm Dictyocaulus viviparus.</title>
        <authorList>
            <person name="Mitreva M."/>
        </authorList>
    </citation>
    <scope>NUCLEOTIDE SEQUENCE [LARGE SCALE GENOMIC DNA]</scope>
    <source>
        <strain evidence="2 3">HannoverDv2000</strain>
    </source>
</reference>
<name>A0A0D8Y3L7_DICVI</name>
<evidence type="ECO:0000256" key="1">
    <source>
        <dbReference type="SAM" id="MobiDB-lite"/>
    </source>
</evidence>
<protein>
    <submittedName>
        <fullName evidence="2">Uncharacterized protein</fullName>
    </submittedName>
</protein>
<feature type="region of interest" description="Disordered" evidence="1">
    <location>
        <begin position="16"/>
        <end position="45"/>
    </location>
</feature>
<evidence type="ECO:0000313" key="3">
    <source>
        <dbReference type="Proteomes" id="UP000053766"/>
    </source>
</evidence>
<reference evidence="3" key="2">
    <citation type="journal article" date="2016" name="Sci. Rep.">
        <title>Dictyocaulus viviparus genome, variome and transcriptome elucidate lungworm biology and support future intervention.</title>
        <authorList>
            <person name="McNulty S.N."/>
            <person name="Strube C."/>
            <person name="Rosa B.A."/>
            <person name="Martin J.C."/>
            <person name="Tyagi R."/>
            <person name="Choi Y.J."/>
            <person name="Wang Q."/>
            <person name="Hallsworth Pepin K."/>
            <person name="Zhang X."/>
            <person name="Ozersky P."/>
            <person name="Wilson R.K."/>
            <person name="Sternberg P.W."/>
            <person name="Gasser R.B."/>
            <person name="Mitreva M."/>
        </authorList>
    </citation>
    <scope>NUCLEOTIDE SEQUENCE [LARGE SCALE GENOMIC DNA]</scope>
    <source>
        <strain evidence="3">HannoverDv2000</strain>
    </source>
</reference>
<evidence type="ECO:0000313" key="2">
    <source>
        <dbReference type="EMBL" id="KJH50757.1"/>
    </source>
</evidence>